<comment type="caution">
    <text evidence="1">The sequence shown here is derived from an EMBL/GenBank/DDBJ whole genome shotgun (WGS) entry which is preliminary data.</text>
</comment>
<sequence>MKIGMICECAPGGPDIKIGKHFAMQFVPGAVVEERTMGNKANLIRECGDVTRFLLEKERCDVVFIVWDLAPAWPDQHEKRCRFNDKEGIRKSFLAAYGKEAPPWNRIVLICVEQMLEAWILADGTAVVEHVRRRTHEPPRFKEVRRPDRERDPKSRVINYFKQAGRTYNEHVDAAPIIMSASLSKLRQSESFQRLEDKLRQLAQPVTPRRR</sequence>
<reference evidence="1" key="1">
    <citation type="submission" date="2013-05" db="EMBL/GenBank/DDBJ databases">
        <title>Genome assembly of Cystobacter fuscus DSM 2262.</title>
        <authorList>
            <person name="Sharma G."/>
            <person name="Khatri I."/>
            <person name="Kaur C."/>
            <person name="Mayilraj S."/>
            <person name="Subramanian S."/>
        </authorList>
    </citation>
    <scope>NUCLEOTIDE SEQUENCE [LARGE SCALE GENOMIC DNA]</scope>
    <source>
        <strain evidence="1">DSM 2262</strain>
    </source>
</reference>
<organism evidence="1 2">
    <name type="scientific">Cystobacter fuscus (strain ATCC 25194 / DSM 2262 / NBRC 100088 / M29)</name>
    <dbReference type="NCBI Taxonomy" id="1242864"/>
    <lineage>
        <taxon>Bacteria</taxon>
        <taxon>Pseudomonadati</taxon>
        <taxon>Myxococcota</taxon>
        <taxon>Myxococcia</taxon>
        <taxon>Myxococcales</taxon>
        <taxon>Cystobacterineae</taxon>
        <taxon>Archangiaceae</taxon>
        <taxon>Cystobacter</taxon>
    </lineage>
</organism>
<keyword evidence="2" id="KW-1185">Reference proteome</keyword>
<dbReference type="RefSeq" id="WP_002631109.1">
    <property type="nucleotide sequence ID" value="NZ_ANAH02000004.1"/>
</dbReference>
<dbReference type="EMBL" id="ANAH02000004">
    <property type="protein sequence ID" value="EPX64267.1"/>
    <property type="molecule type" value="Genomic_DNA"/>
</dbReference>
<proteinExistence type="predicted"/>
<accession>S9PP67</accession>
<evidence type="ECO:0008006" key="3">
    <source>
        <dbReference type="Google" id="ProtNLM"/>
    </source>
</evidence>
<evidence type="ECO:0000313" key="2">
    <source>
        <dbReference type="Proteomes" id="UP000011682"/>
    </source>
</evidence>
<dbReference type="Proteomes" id="UP000011682">
    <property type="component" value="Unassembled WGS sequence"/>
</dbReference>
<protein>
    <recommendedName>
        <fullName evidence="3">DUF4276 family protein</fullName>
    </recommendedName>
</protein>
<evidence type="ECO:0000313" key="1">
    <source>
        <dbReference type="EMBL" id="EPX64267.1"/>
    </source>
</evidence>
<dbReference type="InterPro" id="IPR025455">
    <property type="entry name" value="DUF4276"/>
</dbReference>
<dbReference type="Pfam" id="PF14103">
    <property type="entry name" value="DUF4276"/>
    <property type="match status" value="1"/>
</dbReference>
<dbReference type="OrthoDB" id="9807157at2"/>
<dbReference type="eggNOG" id="ENOG503326G">
    <property type="taxonomic scope" value="Bacteria"/>
</dbReference>
<gene>
    <name evidence="1" type="ORF">D187_005401</name>
</gene>
<dbReference type="AlphaFoldDB" id="S9PP67"/>
<name>S9PP67_CYSF2</name>